<dbReference type="GO" id="GO:0016020">
    <property type="term" value="C:membrane"/>
    <property type="evidence" value="ECO:0007669"/>
    <property type="project" value="UniProtKB-SubCell"/>
</dbReference>
<dbReference type="FunFam" id="3.30.40.10:FF:000009">
    <property type="entry name" value="E3 ubiquitin-protein ligase RNF130"/>
    <property type="match status" value="1"/>
</dbReference>
<sequence length="429" mass="48428">MCLPDTMKANLKLRAIHGPSCTWLSVFVFQCCFQLSASLIYWTAYVEVRYVDSVSNETVGSICECGVFGVDSPLVSASGLLVLPNSDPLACSRNTTFTAKHQPWIALIKKGDCKYSQKIQAAQRQGASAVVIYNIDGTGNNTELMAHSDAKGIVAIMVGNILGTEMVDLVKNGSDVYVAIAVAKPHGLWYRSSWAYPLSYTLIGLTTMTLFYFAFLFIKRMYRNQQFRKQVVQHSVTQKSVEFRVKFRNLPHSVVSFISVQMEMKRENEKAIAKLEVRTLRTGDPEVESEDVSCVVCTDSFKHNEKVTILPCRHFYHKKCIEPWLLEHPTCPMCKFHILKYKIDEESDEPPSSSSPSSDTFHLTVIRTEQLHTSDSESTPALFSVHFCSSVMISGLPERDELQNTFHCIEICFLYTHSSIDTFNLYQLL</sequence>
<feature type="transmembrane region" description="Helical" evidence="9">
    <location>
        <begin position="194"/>
        <end position="218"/>
    </location>
</feature>
<keyword evidence="12" id="KW-1185">Reference proteome</keyword>
<evidence type="ECO:0000256" key="5">
    <source>
        <dbReference type="ARBA" id="ARBA00022833"/>
    </source>
</evidence>
<dbReference type="AlphaFoldDB" id="A0A8C1NAW2"/>
<dbReference type="InterPro" id="IPR051073">
    <property type="entry name" value="ZNRF3_Arkadia_E3_ligases"/>
</dbReference>
<dbReference type="Pfam" id="PF02225">
    <property type="entry name" value="PA"/>
    <property type="match status" value="1"/>
</dbReference>
<dbReference type="Pfam" id="PF13639">
    <property type="entry name" value="zf-RING_2"/>
    <property type="match status" value="1"/>
</dbReference>
<keyword evidence="2 9" id="KW-0812">Transmembrane</keyword>
<evidence type="ECO:0000256" key="6">
    <source>
        <dbReference type="ARBA" id="ARBA00022989"/>
    </source>
</evidence>
<keyword evidence="5" id="KW-0862">Zinc</keyword>
<proteinExistence type="predicted"/>
<dbReference type="InterPro" id="IPR013083">
    <property type="entry name" value="Znf_RING/FYVE/PHD"/>
</dbReference>
<evidence type="ECO:0000256" key="2">
    <source>
        <dbReference type="ARBA" id="ARBA00022692"/>
    </source>
</evidence>
<dbReference type="Ensembl" id="ENSCCRT00010098150.1">
    <property type="protein sequence ID" value="ENSCCRP00010088516.1"/>
    <property type="gene ID" value="ENSCCRG00010038659.1"/>
</dbReference>
<dbReference type="Gene3D" id="3.50.30.30">
    <property type="match status" value="1"/>
</dbReference>
<dbReference type="SMART" id="SM00184">
    <property type="entry name" value="RING"/>
    <property type="match status" value="1"/>
</dbReference>
<evidence type="ECO:0000313" key="11">
    <source>
        <dbReference type="Ensembl" id="ENSCCRP00010088516.1"/>
    </source>
</evidence>
<evidence type="ECO:0000256" key="9">
    <source>
        <dbReference type="SAM" id="Phobius"/>
    </source>
</evidence>
<dbReference type="Proteomes" id="UP000694427">
    <property type="component" value="Unplaced"/>
</dbReference>
<dbReference type="PROSITE" id="PS50089">
    <property type="entry name" value="ZF_RING_2"/>
    <property type="match status" value="1"/>
</dbReference>
<keyword evidence="4 8" id="KW-0863">Zinc-finger</keyword>
<feature type="transmembrane region" description="Helical" evidence="9">
    <location>
        <begin position="21"/>
        <end position="44"/>
    </location>
</feature>
<dbReference type="CDD" id="cd02122">
    <property type="entry name" value="PA_GRAIL_like"/>
    <property type="match status" value="1"/>
</dbReference>
<dbReference type="FunFam" id="3.50.30.30:FF:000003">
    <property type="entry name" value="E3 ubiquitin-protein ligase RNF128"/>
    <property type="match status" value="1"/>
</dbReference>
<evidence type="ECO:0000256" key="8">
    <source>
        <dbReference type="PROSITE-ProRule" id="PRU00175"/>
    </source>
</evidence>
<dbReference type="Gene3D" id="3.30.40.10">
    <property type="entry name" value="Zinc/RING finger domain, C3HC4 (zinc finger)"/>
    <property type="match status" value="1"/>
</dbReference>
<protein>
    <submittedName>
        <fullName evidence="11">Si:dkeyp-86f7.4</fullName>
    </submittedName>
</protein>
<dbReference type="InterPro" id="IPR001841">
    <property type="entry name" value="Znf_RING"/>
</dbReference>
<evidence type="ECO:0000313" key="12">
    <source>
        <dbReference type="Proteomes" id="UP000694427"/>
    </source>
</evidence>
<dbReference type="SUPFAM" id="SSF52025">
    <property type="entry name" value="PA domain"/>
    <property type="match status" value="1"/>
</dbReference>
<organism evidence="11 12">
    <name type="scientific">Cyprinus carpio</name>
    <name type="common">Common carp</name>
    <dbReference type="NCBI Taxonomy" id="7962"/>
    <lineage>
        <taxon>Eukaryota</taxon>
        <taxon>Metazoa</taxon>
        <taxon>Chordata</taxon>
        <taxon>Craniata</taxon>
        <taxon>Vertebrata</taxon>
        <taxon>Euteleostomi</taxon>
        <taxon>Actinopterygii</taxon>
        <taxon>Neopterygii</taxon>
        <taxon>Teleostei</taxon>
        <taxon>Ostariophysi</taxon>
        <taxon>Cypriniformes</taxon>
        <taxon>Cyprinidae</taxon>
        <taxon>Cyprininae</taxon>
        <taxon>Cyprinus</taxon>
    </lineage>
</organism>
<comment type="subcellular location">
    <subcellularLocation>
        <location evidence="1">Membrane</location>
    </subcellularLocation>
</comment>
<keyword evidence="3" id="KW-0479">Metal-binding</keyword>
<dbReference type="PANTHER" id="PTHR16200">
    <property type="entry name" value="RING ZINC FINGER"/>
    <property type="match status" value="1"/>
</dbReference>
<reference evidence="11" key="2">
    <citation type="submission" date="2025-09" db="UniProtKB">
        <authorList>
            <consortium name="Ensembl"/>
        </authorList>
    </citation>
    <scope>IDENTIFICATION</scope>
</reference>
<dbReference type="InterPro" id="IPR003137">
    <property type="entry name" value="PA_domain"/>
</dbReference>
<evidence type="ECO:0000256" key="7">
    <source>
        <dbReference type="ARBA" id="ARBA00023136"/>
    </source>
</evidence>
<evidence type="ECO:0000256" key="3">
    <source>
        <dbReference type="ARBA" id="ARBA00022723"/>
    </source>
</evidence>
<keyword evidence="6 9" id="KW-1133">Transmembrane helix</keyword>
<feature type="domain" description="RING-type" evidence="10">
    <location>
        <begin position="294"/>
        <end position="335"/>
    </location>
</feature>
<evidence type="ECO:0000259" key="10">
    <source>
        <dbReference type="PROSITE" id="PS50089"/>
    </source>
</evidence>
<name>A0A8C1NAW2_CYPCA</name>
<evidence type="ECO:0000256" key="1">
    <source>
        <dbReference type="ARBA" id="ARBA00004370"/>
    </source>
</evidence>
<dbReference type="GO" id="GO:0008270">
    <property type="term" value="F:zinc ion binding"/>
    <property type="evidence" value="ECO:0007669"/>
    <property type="project" value="UniProtKB-KW"/>
</dbReference>
<dbReference type="SUPFAM" id="SSF57850">
    <property type="entry name" value="RING/U-box"/>
    <property type="match status" value="1"/>
</dbReference>
<dbReference type="InterPro" id="IPR046450">
    <property type="entry name" value="PA_dom_sf"/>
</dbReference>
<evidence type="ECO:0000256" key="4">
    <source>
        <dbReference type="ARBA" id="ARBA00022771"/>
    </source>
</evidence>
<accession>A0A8C1NAW2</accession>
<keyword evidence="7 9" id="KW-0472">Membrane</keyword>
<reference evidence="11" key="1">
    <citation type="submission" date="2025-08" db="UniProtKB">
        <authorList>
            <consortium name="Ensembl"/>
        </authorList>
    </citation>
    <scope>IDENTIFICATION</scope>
</reference>